<evidence type="ECO:0000259" key="6">
    <source>
        <dbReference type="PROSITE" id="PS50110"/>
    </source>
</evidence>
<evidence type="ECO:0000313" key="7">
    <source>
        <dbReference type="EMBL" id="MDR7073472.1"/>
    </source>
</evidence>
<accession>A0ABU1U1V6</accession>
<comment type="caution">
    <text evidence="7">The sequence shown here is derived from an EMBL/GenBank/DDBJ whole genome shotgun (WGS) entry which is preliminary data.</text>
</comment>
<protein>
    <submittedName>
        <fullName evidence="7">Two-component system response regulator YesN</fullName>
    </submittedName>
</protein>
<evidence type="ECO:0000259" key="5">
    <source>
        <dbReference type="PROSITE" id="PS01124"/>
    </source>
</evidence>
<dbReference type="PROSITE" id="PS50110">
    <property type="entry name" value="RESPONSE_REGULATORY"/>
    <property type="match status" value="1"/>
</dbReference>
<keyword evidence="8" id="KW-1185">Reference proteome</keyword>
<dbReference type="PRINTS" id="PR00032">
    <property type="entry name" value="HTHARAC"/>
</dbReference>
<dbReference type="PROSITE" id="PS00041">
    <property type="entry name" value="HTH_ARAC_FAMILY_1"/>
    <property type="match status" value="1"/>
</dbReference>
<evidence type="ECO:0000256" key="3">
    <source>
        <dbReference type="ARBA" id="ARBA00023163"/>
    </source>
</evidence>
<dbReference type="SMART" id="SM00342">
    <property type="entry name" value="HTH_ARAC"/>
    <property type="match status" value="1"/>
</dbReference>
<dbReference type="SUPFAM" id="SSF52172">
    <property type="entry name" value="CheY-like"/>
    <property type="match status" value="1"/>
</dbReference>
<evidence type="ECO:0000256" key="1">
    <source>
        <dbReference type="ARBA" id="ARBA00023015"/>
    </source>
</evidence>
<dbReference type="Proteomes" id="UP001258181">
    <property type="component" value="Unassembled WGS sequence"/>
</dbReference>
<dbReference type="EMBL" id="JAVDWA010000003">
    <property type="protein sequence ID" value="MDR7073472.1"/>
    <property type="molecule type" value="Genomic_DNA"/>
</dbReference>
<dbReference type="InterPro" id="IPR009057">
    <property type="entry name" value="Homeodomain-like_sf"/>
</dbReference>
<dbReference type="Gene3D" id="3.40.50.2300">
    <property type="match status" value="1"/>
</dbReference>
<dbReference type="PANTHER" id="PTHR43280">
    <property type="entry name" value="ARAC-FAMILY TRANSCRIPTIONAL REGULATOR"/>
    <property type="match status" value="1"/>
</dbReference>
<dbReference type="SUPFAM" id="SSF46689">
    <property type="entry name" value="Homeodomain-like"/>
    <property type="match status" value="2"/>
</dbReference>
<evidence type="ECO:0000256" key="2">
    <source>
        <dbReference type="ARBA" id="ARBA00023125"/>
    </source>
</evidence>
<proteinExistence type="predicted"/>
<evidence type="ECO:0000313" key="8">
    <source>
        <dbReference type="Proteomes" id="UP001258181"/>
    </source>
</evidence>
<evidence type="ECO:0000256" key="4">
    <source>
        <dbReference type="PROSITE-ProRule" id="PRU00169"/>
    </source>
</evidence>
<gene>
    <name evidence="7" type="ORF">J2X07_002458</name>
</gene>
<dbReference type="InterPro" id="IPR020449">
    <property type="entry name" value="Tscrpt_reg_AraC-type_HTH"/>
</dbReference>
<dbReference type="InterPro" id="IPR011006">
    <property type="entry name" value="CheY-like_superfamily"/>
</dbReference>
<dbReference type="PROSITE" id="PS01124">
    <property type="entry name" value="HTH_ARAC_FAMILY_2"/>
    <property type="match status" value="1"/>
</dbReference>
<keyword evidence="1" id="KW-0805">Transcription regulation</keyword>
<dbReference type="Gene3D" id="1.10.10.60">
    <property type="entry name" value="Homeodomain-like"/>
    <property type="match status" value="2"/>
</dbReference>
<dbReference type="InterPro" id="IPR018060">
    <property type="entry name" value="HTH_AraC"/>
</dbReference>
<reference evidence="7 8" key="1">
    <citation type="submission" date="2023-07" db="EMBL/GenBank/DDBJ databases">
        <title>Sorghum-associated microbial communities from plants grown in Nebraska, USA.</title>
        <authorList>
            <person name="Schachtman D."/>
        </authorList>
    </citation>
    <scope>NUCLEOTIDE SEQUENCE [LARGE SCALE GENOMIC DNA]</scope>
    <source>
        <strain evidence="7 8">BE211</strain>
    </source>
</reference>
<feature type="domain" description="Response regulatory" evidence="6">
    <location>
        <begin position="1"/>
        <end position="60"/>
    </location>
</feature>
<keyword evidence="2" id="KW-0238">DNA-binding</keyword>
<comment type="caution">
    <text evidence="4">Lacks conserved residue(s) required for the propagation of feature annotation.</text>
</comment>
<dbReference type="InterPro" id="IPR018062">
    <property type="entry name" value="HTH_AraC-typ_CS"/>
</dbReference>
<dbReference type="InterPro" id="IPR001789">
    <property type="entry name" value="Sig_transdc_resp-reg_receiver"/>
</dbReference>
<keyword evidence="3" id="KW-0804">Transcription</keyword>
<dbReference type="PANTHER" id="PTHR43280:SF2">
    <property type="entry name" value="HTH-TYPE TRANSCRIPTIONAL REGULATOR EXSA"/>
    <property type="match status" value="1"/>
</dbReference>
<organism evidence="7 8">
    <name type="scientific">Fictibacillus barbaricus</name>
    <dbReference type="NCBI Taxonomy" id="182136"/>
    <lineage>
        <taxon>Bacteria</taxon>
        <taxon>Bacillati</taxon>
        <taxon>Bacillota</taxon>
        <taxon>Bacilli</taxon>
        <taxon>Bacillales</taxon>
        <taxon>Fictibacillaceae</taxon>
        <taxon>Fictibacillus</taxon>
    </lineage>
</organism>
<sequence>MDGIELARQALDIHPSIKIIFVSSYSDFDYVREGLKLGAVDYLLKPTLEPEDLLNLLKKCTLLIEQEQRIQQDLNDHKQKLKGYHRKELEQKLKQMLAAKEYEWDSDEWNTCFPEPYTICYGTIRHKKDLEENNGFLYLSIKAEEVVESYYRLFDKGVMFSLYNADVVLVVPKSSENKSQLHDIKSSLESETGISLSFGFQIGDSMSKFQTCFNQAKEACDYHYFYKSTEIYPYKNKFQDYKENKKDFSLLLKEAVSKSDDSKMNFVQEEWISEWEKGTKSPELVKREAGELLSIRSQRKVDISLLVQKVDELANTETMLELKDVLTKTVVEWETEQYIAFDSLTNHQQIMEKAIHYIQHNYTSEITLQKIADYTFISKNYFSILFKKYMNQNFLDYVISLRIKKAKELLSTTSLKVYEVAHKSGFNDVKYFSKLFKKLIGSSPIEYREKELLNVD</sequence>
<dbReference type="Pfam" id="PF12833">
    <property type="entry name" value="HTH_18"/>
    <property type="match status" value="1"/>
</dbReference>
<feature type="domain" description="HTH araC/xylS-type" evidence="5">
    <location>
        <begin position="352"/>
        <end position="450"/>
    </location>
</feature>
<name>A0ABU1U1V6_9BACL</name>
<dbReference type="Pfam" id="PF00072">
    <property type="entry name" value="Response_reg"/>
    <property type="match status" value="1"/>
</dbReference>